<dbReference type="SUPFAM" id="SSF88946">
    <property type="entry name" value="Sigma2 domain of RNA polymerase sigma factors"/>
    <property type="match status" value="1"/>
</dbReference>
<dbReference type="Pfam" id="PF04542">
    <property type="entry name" value="Sigma70_r2"/>
    <property type="match status" value="1"/>
</dbReference>
<dbReference type="RefSeq" id="WP_067514536.1">
    <property type="nucleotide sequence ID" value="NZ_QNRE01000002.1"/>
</dbReference>
<evidence type="ECO:0000313" key="10">
    <source>
        <dbReference type="Proteomes" id="UP000252586"/>
    </source>
</evidence>
<dbReference type="AlphaFoldDB" id="A0A366DVU3"/>
<dbReference type="InterPro" id="IPR007627">
    <property type="entry name" value="RNA_pol_sigma70_r2"/>
</dbReference>
<dbReference type="InterPro" id="IPR013249">
    <property type="entry name" value="RNA_pol_sigma70_r4_t2"/>
</dbReference>
<comment type="caution">
    <text evidence="9">The sequence shown here is derived from an EMBL/GenBank/DDBJ whole genome shotgun (WGS) entry which is preliminary data.</text>
</comment>
<dbReference type="GO" id="GO:0003677">
    <property type="term" value="F:DNA binding"/>
    <property type="evidence" value="ECO:0007669"/>
    <property type="project" value="UniProtKB-KW"/>
</dbReference>
<keyword evidence="10" id="KW-1185">Reference proteome</keyword>
<keyword evidence="5" id="KW-0804">Transcription</keyword>
<dbReference type="EMBL" id="QNRE01000002">
    <property type="protein sequence ID" value="RBO94202.1"/>
    <property type="molecule type" value="Genomic_DNA"/>
</dbReference>
<keyword evidence="3" id="KW-0731">Sigma factor</keyword>
<dbReference type="NCBIfam" id="TIGR02937">
    <property type="entry name" value="sigma70-ECF"/>
    <property type="match status" value="1"/>
</dbReference>
<feature type="compositionally biased region" description="Basic and acidic residues" evidence="6">
    <location>
        <begin position="1"/>
        <end position="18"/>
    </location>
</feature>
<dbReference type="OrthoDB" id="9784272at2"/>
<evidence type="ECO:0000256" key="2">
    <source>
        <dbReference type="ARBA" id="ARBA00023015"/>
    </source>
</evidence>
<dbReference type="PANTHER" id="PTHR43133">
    <property type="entry name" value="RNA POLYMERASE ECF-TYPE SIGMA FACTO"/>
    <property type="match status" value="1"/>
</dbReference>
<dbReference type="InterPro" id="IPR039425">
    <property type="entry name" value="RNA_pol_sigma-70-like"/>
</dbReference>
<dbReference type="Gene3D" id="1.10.1740.10">
    <property type="match status" value="1"/>
</dbReference>
<accession>A0A366DVU3</accession>
<dbReference type="Gene3D" id="1.10.10.10">
    <property type="entry name" value="Winged helix-like DNA-binding domain superfamily/Winged helix DNA-binding domain"/>
    <property type="match status" value="1"/>
</dbReference>
<dbReference type="GO" id="GO:0006352">
    <property type="term" value="P:DNA-templated transcription initiation"/>
    <property type="evidence" value="ECO:0007669"/>
    <property type="project" value="InterPro"/>
</dbReference>
<evidence type="ECO:0000256" key="3">
    <source>
        <dbReference type="ARBA" id="ARBA00023082"/>
    </source>
</evidence>
<protein>
    <submittedName>
        <fullName evidence="9">RNA polymerase sigma-70 factor (ECF subfamily)</fullName>
    </submittedName>
</protein>
<name>A0A366DVU3_9NOCA</name>
<feature type="domain" description="RNA polymerase sigma-70 region 2" evidence="7">
    <location>
        <begin position="56"/>
        <end position="122"/>
    </location>
</feature>
<proteinExistence type="inferred from homology"/>
<dbReference type="NCBIfam" id="NF007228">
    <property type="entry name" value="PRK09646.1"/>
    <property type="match status" value="1"/>
</dbReference>
<evidence type="ECO:0000313" key="9">
    <source>
        <dbReference type="EMBL" id="RBO94202.1"/>
    </source>
</evidence>
<dbReference type="PANTHER" id="PTHR43133:SF66">
    <property type="entry name" value="ECF RNA POLYMERASE SIGMA FACTOR SIGK"/>
    <property type="match status" value="1"/>
</dbReference>
<organism evidence="9 10">
    <name type="scientific">Nocardia puris</name>
    <dbReference type="NCBI Taxonomy" id="208602"/>
    <lineage>
        <taxon>Bacteria</taxon>
        <taxon>Bacillati</taxon>
        <taxon>Actinomycetota</taxon>
        <taxon>Actinomycetes</taxon>
        <taxon>Mycobacteriales</taxon>
        <taxon>Nocardiaceae</taxon>
        <taxon>Nocardia</taxon>
    </lineage>
</organism>
<dbReference type="Proteomes" id="UP000252586">
    <property type="component" value="Unassembled WGS sequence"/>
</dbReference>
<comment type="similarity">
    <text evidence="1">Belongs to the sigma-70 factor family. ECF subfamily.</text>
</comment>
<dbReference type="InterPro" id="IPR014284">
    <property type="entry name" value="RNA_pol_sigma-70_dom"/>
</dbReference>
<reference evidence="9 10" key="1">
    <citation type="submission" date="2018-06" db="EMBL/GenBank/DDBJ databases">
        <title>Genomic Encyclopedia of Type Strains, Phase IV (KMG-IV): sequencing the most valuable type-strain genomes for metagenomic binning, comparative biology and taxonomic classification.</title>
        <authorList>
            <person name="Goeker M."/>
        </authorList>
    </citation>
    <scope>NUCLEOTIDE SEQUENCE [LARGE SCALE GENOMIC DNA]</scope>
    <source>
        <strain evidence="9 10">DSM 44599</strain>
    </source>
</reference>
<evidence type="ECO:0000256" key="6">
    <source>
        <dbReference type="SAM" id="MobiDB-lite"/>
    </source>
</evidence>
<evidence type="ECO:0000256" key="5">
    <source>
        <dbReference type="ARBA" id="ARBA00023163"/>
    </source>
</evidence>
<dbReference type="InterPro" id="IPR013324">
    <property type="entry name" value="RNA_pol_sigma_r3/r4-like"/>
</dbReference>
<dbReference type="CDD" id="cd06171">
    <property type="entry name" value="Sigma70_r4"/>
    <property type="match status" value="1"/>
</dbReference>
<evidence type="ECO:0000259" key="8">
    <source>
        <dbReference type="Pfam" id="PF08281"/>
    </source>
</evidence>
<evidence type="ECO:0000256" key="1">
    <source>
        <dbReference type="ARBA" id="ARBA00010641"/>
    </source>
</evidence>
<dbReference type="InterPro" id="IPR013325">
    <property type="entry name" value="RNA_pol_sigma_r2"/>
</dbReference>
<dbReference type="SUPFAM" id="SSF88659">
    <property type="entry name" value="Sigma3 and sigma4 domains of RNA polymerase sigma factors"/>
    <property type="match status" value="1"/>
</dbReference>
<sequence>MGNEPRHSADTGRAEARGPADSCPAERPGADPAVMRRLAALLTEIATGDRDAFTEFYRSTHDRVFGLALRILRKPAAAEEITQEIYLYVWNAAEQYDGALASPIGWLMMLTHRRAVDRVRVESSASTRDLAYGHRNLGRDHDIVAETVGQRSDERAVVDCLGTLTDTQRETLALAYYGGRTYAQVADHLGIPLNTVKTRIRDGLKRLQTCLAGSVADA</sequence>
<gene>
    <name evidence="9" type="ORF">DFR74_102625</name>
</gene>
<dbReference type="InterPro" id="IPR036388">
    <property type="entry name" value="WH-like_DNA-bd_sf"/>
</dbReference>
<evidence type="ECO:0000259" key="7">
    <source>
        <dbReference type="Pfam" id="PF04542"/>
    </source>
</evidence>
<feature type="domain" description="RNA polymerase sigma factor 70 region 4 type 2" evidence="8">
    <location>
        <begin position="155"/>
        <end position="207"/>
    </location>
</feature>
<keyword evidence="2" id="KW-0805">Transcription regulation</keyword>
<dbReference type="GO" id="GO:0016987">
    <property type="term" value="F:sigma factor activity"/>
    <property type="evidence" value="ECO:0007669"/>
    <property type="project" value="UniProtKB-KW"/>
</dbReference>
<dbReference type="STRING" id="1210090.GCA_001613185_06936"/>
<keyword evidence="4" id="KW-0238">DNA-binding</keyword>
<evidence type="ECO:0000256" key="4">
    <source>
        <dbReference type="ARBA" id="ARBA00023125"/>
    </source>
</evidence>
<dbReference type="Pfam" id="PF08281">
    <property type="entry name" value="Sigma70_r4_2"/>
    <property type="match status" value="1"/>
</dbReference>
<feature type="region of interest" description="Disordered" evidence="6">
    <location>
        <begin position="1"/>
        <end position="30"/>
    </location>
</feature>